<name>A0A139WTP5_9CYAN</name>
<proteinExistence type="predicted"/>
<keyword evidence="3" id="KW-1185">Reference proteome</keyword>
<dbReference type="OrthoDB" id="530164at2"/>
<feature type="domain" description="Putative restriction endonuclease" evidence="1">
    <location>
        <begin position="25"/>
        <end position="143"/>
    </location>
</feature>
<dbReference type="Proteomes" id="UP000076925">
    <property type="component" value="Unassembled WGS sequence"/>
</dbReference>
<protein>
    <recommendedName>
        <fullName evidence="1">Putative restriction endonuclease domain-containing protein</fullName>
    </recommendedName>
</protein>
<evidence type="ECO:0000313" key="3">
    <source>
        <dbReference type="Proteomes" id="UP000076925"/>
    </source>
</evidence>
<reference evidence="2 3" key="1">
    <citation type="journal article" date="2013" name="Genome Biol. Evol.">
        <title>Genomes of Stigonematalean cyanobacteria (subsection V) and the evolution of oxygenic photosynthesis from prokaryotes to plastids.</title>
        <authorList>
            <person name="Dagan T."/>
            <person name="Roettger M."/>
            <person name="Stucken K."/>
            <person name="Landan G."/>
            <person name="Koch R."/>
            <person name="Major P."/>
            <person name="Gould S.B."/>
            <person name="Goremykin V.V."/>
            <person name="Rippka R."/>
            <person name="Tandeau de Marsac N."/>
            <person name="Gugger M."/>
            <person name="Lockhart P.J."/>
            <person name="Allen J.F."/>
            <person name="Brune I."/>
            <person name="Maus I."/>
            <person name="Puhler A."/>
            <person name="Martin W.F."/>
        </authorList>
    </citation>
    <scope>NUCLEOTIDE SEQUENCE [LARGE SCALE GENOMIC DNA]</scope>
    <source>
        <strain evidence="2 3">PCC 7110</strain>
    </source>
</reference>
<dbReference type="Pfam" id="PF05685">
    <property type="entry name" value="Uma2"/>
    <property type="match status" value="1"/>
</dbReference>
<gene>
    <name evidence="2" type="ORF">WA1_05790</name>
</gene>
<dbReference type="RefSeq" id="WP_017748154.1">
    <property type="nucleotide sequence ID" value="NZ_KQ976354.1"/>
</dbReference>
<dbReference type="Gene3D" id="3.90.1570.10">
    <property type="entry name" value="tt1808, chain A"/>
    <property type="match status" value="1"/>
</dbReference>
<dbReference type="CDD" id="cd06260">
    <property type="entry name" value="DUF820-like"/>
    <property type="match status" value="1"/>
</dbReference>
<accession>A0A139WTP5</accession>
<evidence type="ECO:0000259" key="1">
    <source>
        <dbReference type="Pfam" id="PF05685"/>
    </source>
</evidence>
<dbReference type="AlphaFoldDB" id="A0A139WTP5"/>
<dbReference type="EMBL" id="ANNX02000050">
    <property type="protein sequence ID" value="KYC35808.1"/>
    <property type="molecule type" value="Genomic_DNA"/>
</dbReference>
<evidence type="ECO:0000313" key="2">
    <source>
        <dbReference type="EMBL" id="KYC35808.1"/>
    </source>
</evidence>
<dbReference type="InterPro" id="IPR008538">
    <property type="entry name" value="Uma2"/>
</dbReference>
<dbReference type="SUPFAM" id="SSF52980">
    <property type="entry name" value="Restriction endonuclease-like"/>
    <property type="match status" value="1"/>
</dbReference>
<dbReference type="PANTHER" id="PTHR33352:SF3">
    <property type="entry name" value="SLR1612 PROTEIN"/>
    <property type="match status" value="1"/>
</dbReference>
<comment type="caution">
    <text evidence="2">The sequence shown here is derived from an EMBL/GenBank/DDBJ whole genome shotgun (WGS) entry which is preliminary data.</text>
</comment>
<dbReference type="InterPro" id="IPR011335">
    <property type="entry name" value="Restrct_endonuc-II-like"/>
</dbReference>
<dbReference type="STRING" id="128403.WA1_05790"/>
<organism evidence="2 3">
    <name type="scientific">Scytonema hofmannii PCC 7110</name>
    <dbReference type="NCBI Taxonomy" id="128403"/>
    <lineage>
        <taxon>Bacteria</taxon>
        <taxon>Bacillati</taxon>
        <taxon>Cyanobacteriota</taxon>
        <taxon>Cyanophyceae</taxon>
        <taxon>Nostocales</taxon>
        <taxon>Scytonemataceae</taxon>
        <taxon>Scytonema</taxon>
    </lineage>
</organism>
<sequence length="243" mass="27772">MSEQQLLDTQEIAIPDISQLEIEDDKPVDNFQSEKQQRLLVEPLYTNPVVTTPFIAAANVGLFYSPKQDPLVPDAFLSLKVQMPADWSLRQNRSYFVWELGKAPEVAIEIVSNRRGKELGAKKEDYARVGIAYYVVFDPLQQIQEAEQMNGALLRVYALTAGRYVEITSPFWLETVGLGLTLWTGTFEEQPGLWLRWCDLKGDVIPTGKELSERERLRAENERLRATRLAERLREMGIDPDTI</sequence>
<dbReference type="InterPro" id="IPR012296">
    <property type="entry name" value="Nuclease_put_TT1808"/>
</dbReference>
<dbReference type="PANTHER" id="PTHR33352">
    <property type="entry name" value="SLR1095 PROTEIN"/>
    <property type="match status" value="1"/>
</dbReference>